<name>A0A2M7RB23_9BACT</name>
<comment type="caution">
    <text evidence="2">The sequence shown here is derived from an EMBL/GenBank/DDBJ whole genome shotgun (WGS) entry which is preliminary data.</text>
</comment>
<dbReference type="CDD" id="cd24049">
    <property type="entry name" value="ASKHA_NBD_PilM"/>
    <property type="match status" value="1"/>
</dbReference>
<organism evidence="2 3">
    <name type="scientific">Candidatus Komeilibacteria bacterium CG_4_10_14_0_8_um_filter_37_78</name>
    <dbReference type="NCBI Taxonomy" id="1974471"/>
    <lineage>
        <taxon>Bacteria</taxon>
        <taxon>Candidatus Komeiliibacteriota</taxon>
    </lineage>
</organism>
<sequence>MELFKKKKSFLGVDIGTASIKIVQVTHDGRKNILDTFGYVDVANDIIHDNTPESKDKLSKALQQLKEKARVSTTQAIAALPTFAVFTSVINLPKLHHKELTSAINWEAKKYIPLPLEEMVLDWKIVGGDLDQVKREKVKGKGGLSLFKKKTPKASIVEGHSFKEGEFSSNKIISRPEENIRVLITAAPKTLVSKYLEIFRNAGLNLVSLETEAFALSRSLLGDDNQLTMIVDIGSITTDICVIENRIPVLNRSIDVGGLTITKAITASLNVSQERAEQFKRDFGLVLGEAKKGIPKTIEASLSPIINEIKYVFDLYRGQSSQGIEKILLAGGSSYLPNLPDYLLNLFNIPVYIGNPWTNLNYNDDLKPMLDQIGTRMAVAVGLAMRDIEPKK</sequence>
<dbReference type="PANTHER" id="PTHR32432">
    <property type="entry name" value="CELL DIVISION PROTEIN FTSA-RELATED"/>
    <property type="match status" value="1"/>
</dbReference>
<dbReference type="EMBL" id="PFMC01000084">
    <property type="protein sequence ID" value="PIY93771.1"/>
    <property type="molecule type" value="Genomic_DNA"/>
</dbReference>
<dbReference type="AlphaFoldDB" id="A0A2M7RB23"/>
<evidence type="ECO:0000313" key="3">
    <source>
        <dbReference type="Proteomes" id="UP000228689"/>
    </source>
</evidence>
<dbReference type="InterPro" id="IPR043129">
    <property type="entry name" value="ATPase_NBD"/>
</dbReference>
<accession>A0A2M7RB23</accession>
<gene>
    <name evidence="2" type="ORF">COY67_03600</name>
</gene>
<dbReference type="Proteomes" id="UP000228689">
    <property type="component" value="Unassembled WGS sequence"/>
</dbReference>
<dbReference type="PANTHER" id="PTHR32432:SF3">
    <property type="entry name" value="ETHANOLAMINE UTILIZATION PROTEIN EUTJ"/>
    <property type="match status" value="1"/>
</dbReference>
<dbReference type="PROSITE" id="PS01036">
    <property type="entry name" value="HSP70_3"/>
    <property type="match status" value="1"/>
</dbReference>
<comment type="similarity">
    <text evidence="1">Belongs to the heat shock protein 70 family.</text>
</comment>
<dbReference type="InterPro" id="IPR005883">
    <property type="entry name" value="PilM"/>
</dbReference>
<dbReference type="Gene3D" id="3.30.420.40">
    <property type="match status" value="2"/>
</dbReference>
<evidence type="ECO:0000313" key="2">
    <source>
        <dbReference type="EMBL" id="PIY93771.1"/>
    </source>
</evidence>
<evidence type="ECO:0008006" key="4">
    <source>
        <dbReference type="Google" id="ProtNLM"/>
    </source>
</evidence>
<dbReference type="InterPro" id="IPR018181">
    <property type="entry name" value="Heat_shock_70_CS"/>
</dbReference>
<reference evidence="3" key="1">
    <citation type="submission" date="2017-09" db="EMBL/GenBank/DDBJ databases">
        <title>Depth-based differentiation of microbial function through sediment-hosted aquifers and enrichment of novel symbionts in the deep terrestrial subsurface.</title>
        <authorList>
            <person name="Probst A.J."/>
            <person name="Ladd B."/>
            <person name="Jarett J.K."/>
            <person name="Geller-Mcgrath D.E."/>
            <person name="Sieber C.M.K."/>
            <person name="Emerson J.B."/>
            <person name="Anantharaman K."/>
            <person name="Thomas B.C."/>
            <person name="Malmstrom R."/>
            <person name="Stieglmeier M."/>
            <person name="Klingl A."/>
            <person name="Woyke T."/>
            <person name="Ryan C.M."/>
            <person name="Banfield J.F."/>
        </authorList>
    </citation>
    <scope>NUCLEOTIDE SEQUENCE [LARGE SCALE GENOMIC DNA]</scope>
</reference>
<dbReference type="Pfam" id="PF11104">
    <property type="entry name" value="PilM_2"/>
    <property type="match status" value="2"/>
</dbReference>
<protein>
    <recommendedName>
        <fullName evidence="4">SHS2 domain-containing protein</fullName>
    </recommendedName>
</protein>
<proteinExistence type="inferred from homology"/>
<dbReference type="InterPro" id="IPR050696">
    <property type="entry name" value="FtsA/MreB"/>
</dbReference>
<dbReference type="SUPFAM" id="SSF53067">
    <property type="entry name" value="Actin-like ATPase domain"/>
    <property type="match status" value="2"/>
</dbReference>
<dbReference type="PIRSF" id="PIRSF019169">
    <property type="entry name" value="PilM"/>
    <property type="match status" value="1"/>
</dbReference>
<evidence type="ECO:0000256" key="1">
    <source>
        <dbReference type="ARBA" id="ARBA00007381"/>
    </source>
</evidence>